<proteinExistence type="predicted"/>
<evidence type="ECO:0000313" key="1">
    <source>
        <dbReference type="EMBL" id="KAF0557214.1"/>
    </source>
</evidence>
<protein>
    <submittedName>
        <fullName evidence="1">Uncharacterized protein</fullName>
    </submittedName>
</protein>
<evidence type="ECO:0000313" key="2">
    <source>
        <dbReference type="Proteomes" id="UP000439903"/>
    </source>
</evidence>
<reference evidence="1 2" key="1">
    <citation type="journal article" date="2019" name="Environ. Microbiol.">
        <title>At the nexus of three kingdoms: the genome of the mycorrhizal fungus Gigaspora margarita provides insights into plant, endobacterial and fungal interactions.</title>
        <authorList>
            <person name="Venice F."/>
            <person name="Ghignone S."/>
            <person name="Salvioli di Fossalunga A."/>
            <person name="Amselem J."/>
            <person name="Novero M."/>
            <person name="Xianan X."/>
            <person name="Sedzielewska Toro K."/>
            <person name="Morin E."/>
            <person name="Lipzen A."/>
            <person name="Grigoriev I.V."/>
            <person name="Henrissat B."/>
            <person name="Martin F.M."/>
            <person name="Bonfante P."/>
        </authorList>
    </citation>
    <scope>NUCLEOTIDE SEQUENCE [LARGE SCALE GENOMIC DNA]</scope>
    <source>
        <strain evidence="1 2">BEG34</strain>
    </source>
</reference>
<dbReference type="Proteomes" id="UP000439903">
    <property type="component" value="Unassembled WGS sequence"/>
</dbReference>
<dbReference type="AlphaFoldDB" id="A0A8H4B3L8"/>
<comment type="caution">
    <text evidence="1">The sequence shown here is derived from an EMBL/GenBank/DDBJ whole genome shotgun (WGS) entry which is preliminary data.</text>
</comment>
<dbReference type="EMBL" id="WTPW01000029">
    <property type="protein sequence ID" value="KAF0557214.1"/>
    <property type="molecule type" value="Genomic_DNA"/>
</dbReference>
<sequence>MKYVHAQIIQLVDTIKNRSIKMGLLETLTELTNDELIKYFNAGIGFDDDEITGGMLDFLREKSHEHSEIAAHLFSFYYK</sequence>
<name>A0A8H4B3L8_GIGMA</name>
<organism evidence="1 2">
    <name type="scientific">Gigaspora margarita</name>
    <dbReference type="NCBI Taxonomy" id="4874"/>
    <lineage>
        <taxon>Eukaryota</taxon>
        <taxon>Fungi</taxon>
        <taxon>Fungi incertae sedis</taxon>
        <taxon>Mucoromycota</taxon>
        <taxon>Glomeromycotina</taxon>
        <taxon>Glomeromycetes</taxon>
        <taxon>Diversisporales</taxon>
        <taxon>Gigasporaceae</taxon>
        <taxon>Gigaspora</taxon>
    </lineage>
</organism>
<gene>
    <name evidence="1" type="ORF">F8M41_013741</name>
</gene>
<keyword evidence="2" id="KW-1185">Reference proteome</keyword>
<accession>A0A8H4B3L8</accession>